<dbReference type="GO" id="GO:0016868">
    <property type="term" value="F:intramolecular phosphotransferase activity"/>
    <property type="evidence" value="ECO:0007669"/>
    <property type="project" value="InterPro"/>
</dbReference>
<dbReference type="Pfam" id="PF02878">
    <property type="entry name" value="PGM_PMM_I"/>
    <property type="match status" value="1"/>
</dbReference>
<evidence type="ECO:0000256" key="5">
    <source>
        <dbReference type="ARBA" id="ARBA00022842"/>
    </source>
</evidence>
<feature type="domain" description="Alpha-D-phosphohexomutase alpha/beta/alpha" evidence="9">
    <location>
        <begin position="36"/>
        <end position="146"/>
    </location>
</feature>
<dbReference type="InterPro" id="IPR005846">
    <property type="entry name" value="A-D-PHexomutase_a/b/a-III"/>
</dbReference>
<evidence type="ECO:0000256" key="4">
    <source>
        <dbReference type="ARBA" id="ARBA00022723"/>
    </source>
</evidence>
<dbReference type="PANTHER" id="PTHR43771">
    <property type="entry name" value="PHOSPHOMANNOMUTASE"/>
    <property type="match status" value="1"/>
</dbReference>
<dbReference type="Gene3D" id="3.40.120.10">
    <property type="entry name" value="Alpha-D-Glucose-1,6-Bisphosphate, subunit A, domain 3"/>
    <property type="match status" value="3"/>
</dbReference>
<evidence type="ECO:0000259" key="9">
    <source>
        <dbReference type="Pfam" id="PF02878"/>
    </source>
</evidence>
<feature type="domain" description="Alpha-D-phosphohexomutase C-terminal" evidence="8">
    <location>
        <begin position="400"/>
        <end position="469"/>
    </location>
</feature>
<dbReference type="InterPro" id="IPR005841">
    <property type="entry name" value="Alpha-D-phosphohexomutase_SF"/>
</dbReference>
<comment type="cofactor">
    <cofactor evidence="1">
        <name>Mg(2+)</name>
        <dbReference type="ChEBI" id="CHEBI:18420"/>
    </cofactor>
</comment>
<gene>
    <name evidence="12" type="ORF">EQU50_01665</name>
</gene>
<evidence type="ECO:0000256" key="1">
    <source>
        <dbReference type="ARBA" id="ARBA00001946"/>
    </source>
</evidence>
<comment type="similarity">
    <text evidence="2">Belongs to the phosphohexose mutase family.</text>
</comment>
<feature type="domain" description="Alpha-D-phosphohexomutase alpha/beta/alpha" evidence="10">
    <location>
        <begin position="180"/>
        <end position="280"/>
    </location>
</feature>
<evidence type="ECO:0000313" key="13">
    <source>
        <dbReference type="Proteomes" id="UP000293550"/>
    </source>
</evidence>
<evidence type="ECO:0000259" key="10">
    <source>
        <dbReference type="Pfam" id="PF02879"/>
    </source>
</evidence>
<feature type="compositionally biased region" description="Low complexity" evidence="7">
    <location>
        <begin position="10"/>
        <end position="30"/>
    </location>
</feature>
<dbReference type="AlphaFoldDB" id="A0A4V2E014"/>
<comment type="caution">
    <text evidence="12">The sequence shown here is derived from an EMBL/GenBank/DDBJ whole genome shotgun (WGS) entry which is preliminary data.</text>
</comment>
<dbReference type="PRINTS" id="PR00509">
    <property type="entry name" value="PGMPMM"/>
</dbReference>
<dbReference type="Gene3D" id="3.30.310.50">
    <property type="entry name" value="Alpha-D-phosphohexomutase, C-terminal domain"/>
    <property type="match status" value="1"/>
</dbReference>
<reference evidence="12 13" key="1">
    <citation type="submission" date="2018-10" db="EMBL/GenBank/DDBJ databases">
        <title>An updated phylogeny of the Alphaproteobacteria reveals that the parasitic Rickettsiales and Holosporales have independent origins.</title>
        <authorList>
            <person name="Munoz-Gomez S.A."/>
            <person name="Hess S."/>
            <person name="Burger G."/>
            <person name="Lang B.F."/>
            <person name="Susko E."/>
            <person name="Slamovits C.H."/>
            <person name="Roger A.J."/>
        </authorList>
    </citation>
    <scope>NUCLEOTIDE SEQUENCE [LARGE SCALE GENOMIC DNA]</scope>
    <source>
        <strain evidence="12">HOLO01</strain>
    </source>
</reference>
<dbReference type="EMBL" id="SCFB01000002">
    <property type="protein sequence ID" value="RZI46967.1"/>
    <property type="molecule type" value="Genomic_DNA"/>
</dbReference>
<proteinExistence type="inferred from homology"/>
<evidence type="ECO:0000256" key="7">
    <source>
        <dbReference type="SAM" id="MobiDB-lite"/>
    </source>
</evidence>
<organism evidence="12 13">
    <name type="scientific">Candidatus Finniella inopinata</name>
    <dbReference type="NCBI Taxonomy" id="1696036"/>
    <lineage>
        <taxon>Bacteria</taxon>
        <taxon>Pseudomonadati</taxon>
        <taxon>Pseudomonadota</taxon>
        <taxon>Alphaproteobacteria</taxon>
        <taxon>Holosporales</taxon>
        <taxon>Candidatus Paracaedibacteraceae</taxon>
        <taxon>Candidatus Finniella</taxon>
    </lineage>
</organism>
<dbReference type="CDD" id="cd03089">
    <property type="entry name" value="PMM_PGM"/>
    <property type="match status" value="1"/>
</dbReference>
<dbReference type="SUPFAM" id="SSF55957">
    <property type="entry name" value="Phosphoglucomutase, C-terminal domain"/>
    <property type="match status" value="1"/>
</dbReference>
<dbReference type="Pfam" id="PF02880">
    <property type="entry name" value="PGM_PMM_III"/>
    <property type="match status" value="1"/>
</dbReference>
<evidence type="ECO:0000259" key="11">
    <source>
        <dbReference type="Pfam" id="PF02880"/>
    </source>
</evidence>
<dbReference type="SUPFAM" id="SSF53738">
    <property type="entry name" value="Phosphoglucomutase, first 3 domains"/>
    <property type="match status" value="3"/>
</dbReference>
<dbReference type="NCBIfam" id="NF046027">
    <property type="entry name" value="PhglucPhmanMutPgmG"/>
    <property type="match status" value="1"/>
</dbReference>
<dbReference type="Proteomes" id="UP000293550">
    <property type="component" value="Unassembled WGS sequence"/>
</dbReference>
<dbReference type="PANTHER" id="PTHR43771:SF2">
    <property type="entry name" value="PHOSPHOMANNOMUTASE_PHOSPHOGLUCOMUTASE"/>
    <property type="match status" value="1"/>
</dbReference>
<keyword evidence="3" id="KW-0597">Phosphoprotein</keyword>
<feature type="region of interest" description="Disordered" evidence="7">
    <location>
        <begin position="1"/>
        <end position="30"/>
    </location>
</feature>
<sequence length="485" mass="53102">MSTTLCSPISYASSSGSEDLASPASSSSGHSFNPKILREYDIRGTMGQTLSIKDALLLGQRFGQMMQKNGLKTLSLGFDGRLSSPELTAALIDGLTQTGIQVYNIGLGPTPMLYFAIKHLETNAGIMVNGSHNPALDNGFKMALKNRPFFAKDIQLLANGPSESKTYGVGISQEVSVSKIYMDRLLKDYKPTSRRLKVAWDPGNGSAGEIIQSLIDGKKLNVESFPINTKIDGNFPNHHPDPTVAENLKQLQETVLQNKCDLGIVFDGDGDRIGVVDGQGRILWGDQLMILWSRDILSRNPGATIVADVKASQVLFDDIEKNKGKPVMARTGHSYIKTEIAKTGALLAGEMSGHIFFNDIYYGYDDAIYAALRLLNILHQSDKTLSEIFDALPKSINTPEMRIDCPDDRKFNIVAAIKKALKEAEVAFNDIDGVRVQTKDGWWLLRASNTQALLGVRAESQTEEGLKTLLGQLQSYMEPFGLKLP</sequence>
<dbReference type="InterPro" id="IPR016055">
    <property type="entry name" value="A-D-PHexomutase_a/b/a-I/II/III"/>
</dbReference>
<dbReference type="InterPro" id="IPR005844">
    <property type="entry name" value="A-D-PHexomutase_a/b/a-I"/>
</dbReference>
<evidence type="ECO:0000313" key="12">
    <source>
        <dbReference type="EMBL" id="RZI46967.1"/>
    </source>
</evidence>
<evidence type="ECO:0000256" key="2">
    <source>
        <dbReference type="ARBA" id="ARBA00010231"/>
    </source>
</evidence>
<dbReference type="InterPro" id="IPR005845">
    <property type="entry name" value="A-D-PHexomutase_a/b/a-II"/>
</dbReference>
<dbReference type="GO" id="GO:0046872">
    <property type="term" value="F:metal ion binding"/>
    <property type="evidence" value="ECO:0007669"/>
    <property type="project" value="UniProtKB-KW"/>
</dbReference>
<dbReference type="InterPro" id="IPR005843">
    <property type="entry name" value="A-D-PHexomutase_C"/>
</dbReference>
<dbReference type="InterPro" id="IPR036900">
    <property type="entry name" value="A-D-PHexomutase_C_sf"/>
</dbReference>
<name>A0A4V2E014_9PROT</name>
<feature type="domain" description="Alpha-D-phosphohexomutase alpha/beta/alpha" evidence="11">
    <location>
        <begin position="284"/>
        <end position="394"/>
    </location>
</feature>
<accession>A0A4V2E014</accession>
<protein>
    <submittedName>
        <fullName evidence="12">Phosphomannomutase/phosphoglucomutase</fullName>
    </submittedName>
</protein>
<keyword evidence="13" id="KW-1185">Reference proteome</keyword>
<dbReference type="OrthoDB" id="9803322at2"/>
<keyword evidence="5" id="KW-0460">Magnesium</keyword>
<evidence type="ECO:0000259" key="8">
    <source>
        <dbReference type="Pfam" id="PF00408"/>
    </source>
</evidence>
<keyword evidence="4" id="KW-0479">Metal-binding</keyword>
<dbReference type="GO" id="GO:0005975">
    <property type="term" value="P:carbohydrate metabolic process"/>
    <property type="evidence" value="ECO:0007669"/>
    <property type="project" value="InterPro"/>
</dbReference>
<evidence type="ECO:0000256" key="3">
    <source>
        <dbReference type="ARBA" id="ARBA00022553"/>
    </source>
</evidence>
<keyword evidence="6" id="KW-0413">Isomerase</keyword>
<evidence type="ECO:0000256" key="6">
    <source>
        <dbReference type="ARBA" id="ARBA00023235"/>
    </source>
</evidence>
<dbReference type="Pfam" id="PF00408">
    <property type="entry name" value="PGM_PMM_IV"/>
    <property type="match status" value="1"/>
</dbReference>
<dbReference type="Pfam" id="PF02879">
    <property type="entry name" value="PGM_PMM_II"/>
    <property type="match status" value="1"/>
</dbReference>